<name>A0ABN8MLH9_9CNID</name>
<reference evidence="1 2" key="1">
    <citation type="submission" date="2022-05" db="EMBL/GenBank/DDBJ databases">
        <authorList>
            <consortium name="Genoscope - CEA"/>
            <person name="William W."/>
        </authorList>
    </citation>
    <scope>NUCLEOTIDE SEQUENCE [LARGE SCALE GENOMIC DNA]</scope>
</reference>
<dbReference type="PANTHER" id="PTHR33206">
    <property type="entry name" value="PROTEIN CBG10425"/>
    <property type="match status" value="1"/>
</dbReference>
<dbReference type="Proteomes" id="UP001159427">
    <property type="component" value="Unassembled WGS sequence"/>
</dbReference>
<keyword evidence="2" id="KW-1185">Reference proteome</keyword>
<organism evidence="1 2">
    <name type="scientific">Porites evermanni</name>
    <dbReference type="NCBI Taxonomy" id="104178"/>
    <lineage>
        <taxon>Eukaryota</taxon>
        <taxon>Metazoa</taxon>
        <taxon>Cnidaria</taxon>
        <taxon>Anthozoa</taxon>
        <taxon>Hexacorallia</taxon>
        <taxon>Scleractinia</taxon>
        <taxon>Fungiina</taxon>
        <taxon>Poritidae</taxon>
        <taxon>Porites</taxon>
    </lineage>
</organism>
<accession>A0ABN8MLH9</accession>
<protein>
    <recommendedName>
        <fullName evidence="3">DNA-directed DNA polymerase</fullName>
    </recommendedName>
</protein>
<gene>
    <name evidence="1" type="ORF">PEVE_00038164</name>
</gene>
<dbReference type="PANTHER" id="PTHR33206:SF1">
    <property type="entry name" value="DNA-DIRECTED DNA POLYMERASE"/>
    <property type="match status" value="1"/>
</dbReference>
<evidence type="ECO:0000313" key="1">
    <source>
        <dbReference type="EMBL" id="CAH3030538.1"/>
    </source>
</evidence>
<feature type="non-terminal residue" evidence="1">
    <location>
        <position position="136"/>
    </location>
</feature>
<sequence length="136" mass="15835">MQTFENFLVWYNNLEVVLFIEAVEKMSQFWRERKIDMFKDGISVPGLTLKYLFSYLSPQTYFSLFDQANSDLYHLIKDNNTGGPSNIFHRYHVAGKTKIREAEEDEAAKPCEKIVGYDANALYLWALIQDMPTGSF</sequence>
<evidence type="ECO:0008006" key="3">
    <source>
        <dbReference type="Google" id="ProtNLM"/>
    </source>
</evidence>
<comment type="caution">
    <text evidence="1">The sequence shown here is derived from an EMBL/GenBank/DDBJ whole genome shotgun (WGS) entry which is preliminary data.</text>
</comment>
<evidence type="ECO:0000313" key="2">
    <source>
        <dbReference type="Proteomes" id="UP001159427"/>
    </source>
</evidence>
<dbReference type="EMBL" id="CALNXI010000640">
    <property type="protein sequence ID" value="CAH3030538.1"/>
    <property type="molecule type" value="Genomic_DNA"/>
</dbReference>
<proteinExistence type="predicted"/>